<dbReference type="Proteomes" id="UP000007110">
    <property type="component" value="Unassembled WGS sequence"/>
</dbReference>
<dbReference type="PROSITE" id="PS50106">
    <property type="entry name" value="PDZ"/>
    <property type="match status" value="12"/>
</dbReference>
<feature type="compositionally biased region" description="Basic and acidic residues" evidence="6">
    <location>
        <begin position="1184"/>
        <end position="1196"/>
    </location>
</feature>
<evidence type="ECO:0000256" key="5">
    <source>
        <dbReference type="SAM" id="Coils"/>
    </source>
</evidence>
<dbReference type="InterPro" id="IPR001478">
    <property type="entry name" value="PDZ"/>
</dbReference>
<feature type="domain" description="PDZ" evidence="7">
    <location>
        <begin position="682"/>
        <end position="773"/>
    </location>
</feature>
<dbReference type="GeneID" id="575556"/>
<feature type="domain" description="PDZ" evidence="7">
    <location>
        <begin position="867"/>
        <end position="942"/>
    </location>
</feature>
<feature type="domain" description="PDZ" evidence="7">
    <location>
        <begin position="1379"/>
        <end position="1467"/>
    </location>
</feature>
<feature type="compositionally biased region" description="Low complexity" evidence="6">
    <location>
        <begin position="1127"/>
        <end position="1149"/>
    </location>
</feature>
<feature type="compositionally biased region" description="Low complexity" evidence="6">
    <location>
        <begin position="1353"/>
        <end position="1372"/>
    </location>
</feature>
<reference evidence="8" key="2">
    <citation type="submission" date="2021-01" db="UniProtKB">
        <authorList>
            <consortium name="EnsemblMetazoa"/>
        </authorList>
    </citation>
    <scope>IDENTIFICATION</scope>
</reference>
<name>A0A7M7PLT8_STRPU</name>
<feature type="domain" description="PDZ" evidence="7">
    <location>
        <begin position="179"/>
        <end position="266"/>
    </location>
</feature>
<evidence type="ECO:0000256" key="6">
    <source>
        <dbReference type="SAM" id="MobiDB-lite"/>
    </source>
</evidence>
<feature type="domain" description="PDZ" evidence="7">
    <location>
        <begin position="1906"/>
        <end position="1990"/>
    </location>
</feature>
<dbReference type="OMA" id="LEHMSHA"/>
<feature type="region of interest" description="Disordered" evidence="6">
    <location>
        <begin position="967"/>
        <end position="986"/>
    </location>
</feature>
<dbReference type="OrthoDB" id="6022711at2759"/>
<keyword evidence="9" id="KW-1185">Reference proteome</keyword>
<keyword evidence="3" id="KW-0677">Repeat</keyword>
<keyword evidence="5" id="KW-0175">Coiled coil</keyword>
<dbReference type="RefSeq" id="XP_030852156.1">
    <property type="nucleotide sequence ID" value="XM_030996296.1"/>
</dbReference>
<evidence type="ECO:0000256" key="4">
    <source>
        <dbReference type="ARBA" id="ARBA00023136"/>
    </source>
</evidence>
<feature type="region of interest" description="Disordered" evidence="6">
    <location>
        <begin position="1497"/>
        <end position="1522"/>
    </location>
</feature>
<feature type="domain" description="PDZ" evidence="7">
    <location>
        <begin position="1224"/>
        <end position="1292"/>
    </location>
</feature>
<feature type="region of interest" description="Disordered" evidence="6">
    <location>
        <begin position="1049"/>
        <end position="1214"/>
    </location>
</feature>
<feature type="compositionally biased region" description="Low complexity" evidence="6">
    <location>
        <begin position="1864"/>
        <end position="1880"/>
    </location>
</feature>
<dbReference type="InterPro" id="IPR051342">
    <property type="entry name" value="PDZ_scaffold"/>
</dbReference>
<dbReference type="CDD" id="cd06689">
    <property type="entry name" value="PDZ1_MUPP1-like"/>
    <property type="match status" value="1"/>
</dbReference>
<dbReference type="EnsemblMetazoa" id="XM_030996296">
    <property type="protein sequence ID" value="XP_030852156"/>
    <property type="gene ID" value="LOC575556"/>
</dbReference>
<dbReference type="CDD" id="cd06667">
    <property type="entry name" value="PDZ2_MUPP1-like"/>
    <property type="match status" value="1"/>
</dbReference>
<accession>A0A7M7PLT8</accession>
<feature type="compositionally biased region" description="Low complexity" evidence="6">
    <location>
        <begin position="1157"/>
        <end position="1175"/>
    </location>
</feature>
<dbReference type="KEGG" id="spu:575556"/>
<dbReference type="CDD" id="cd06671">
    <property type="entry name" value="PDZ7_MUPP1-PD6_PATJ-like"/>
    <property type="match status" value="1"/>
</dbReference>
<evidence type="ECO:0000256" key="2">
    <source>
        <dbReference type="ARBA" id="ARBA00022553"/>
    </source>
</evidence>
<reference evidence="9" key="1">
    <citation type="submission" date="2015-02" db="EMBL/GenBank/DDBJ databases">
        <title>Genome sequencing for Strongylocentrotus purpuratus.</title>
        <authorList>
            <person name="Murali S."/>
            <person name="Liu Y."/>
            <person name="Vee V."/>
            <person name="English A."/>
            <person name="Wang M."/>
            <person name="Skinner E."/>
            <person name="Han Y."/>
            <person name="Muzny D.M."/>
            <person name="Worley K.C."/>
            <person name="Gibbs R.A."/>
        </authorList>
    </citation>
    <scope>NUCLEOTIDE SEQUENCE</scope>
</reference>
<dbReference type="PANTHER" id="PTHR19964:SF92">
    <property type="entry name" value="PATJ HOMOLOG"/>
    <property type="match status" value="1"/>
</dbReference>
<dbReference type="InterPro" id="IPR036034">
    <property type="entry name" value="PDZ_sf"/>
</dbReference>
<dbReference type="Gene3D" id="2.30.42.10">
    <property type="match status" value="12"/>
</dbReference>
<dbReference type="CDD" id="cd06791">
    <property type="entry name" value="PDZ3_MUPP1-like"/>
    <property type="match status" value="1"/>
</dbReference>
<dbReference type="GO" id="GO:0016020">
    <property type="term" value="C:membrane"/>
    <property type="evidence" value="ECO:0007669"/>
    <property type="project" value="UniProtKB-SubCell"/>
</dbReference>
<dbReference type="SUPFAM" id="SSF101288">
    <property type="entry name" value="L27 domain"/>
    <property type="match status" value="1"/>
</dbReference>
<sequence length="2246" mass="236617">MAVVADTQRAVSVLQGLQGRLVAAGEPELGEQFASMIDLLASPSFRHLLNLQQSVRELKHHIDNGPPGQTVEDFSFTREGQLVVPEQESDHEPEQPYRVSIGPQHPYAFENKMFEGDEAVMMKSVVAPVASAPGPPSDDDDDSEDQDELMRSRSIPLEQANEDLEQALRELALGREVLSIELLKSEGRGLGFSVVGLKSENQGELGIFVQQIQRNGVAARDGNLQESDQILAINGALVDSSVSHKQAIGMLQKVKDKVHLIVARGGLNIPTPSKEEPNSRSMVANGHQNDLSGNGEHGMGMEEPGMQGAMMGVGGVASLSTNQELLMQMEQEPDDYALPLSGDLDQSMLAPNIEVIDLYNRGSGLGFGIVGVRDIGIVVKTIVPGGAAEEDGRLQSGDIILRIGETDLEGMNSDQVASVLRQSGSHVQLVVARGALPVIQTSPGGAPPMDLEVEGRVEGGTRLPPQGLDLLGQGQLEPDPLPVSPPPNMSEMPSGIDFGEVFEVQLAKGNQGLGLSIAGFVKKTPDGEETSGIFVKKISEGSAADLSGNIRVGDQIIEVDAVNVQGYDNKAAVDLLRQTGAVVVLRLVRFPPEQAEEPTLQAHAAPLPDLAPPSLHDDMVPAIPEVAMNVASSPFSQGGDDGEMEQIGQMEESFEGELSPEEEIAIMALWQGLLGLEKDIVIAQLSKFHEGGSLGISLEGTVDIDENGQEIQPHHYIRSIQAEGPVGQNGLLASGDELLEVNGIRLLGKNHEAVVMILKDLPQHVRLVCARSAGLVFPQAVMSDESLPSIEHATSDSDDMKLPDISLGSSSEPGEVEAQFSANVSAGKEMTTPMLPALDDSGSPLDYSNHTEASQDKDSMWSDEIQYIELEKGDRGLGFSILDYQDPDNPAASVIVIRSLVPDGVAEQDGRLIPGDRLVLVNESNLENCTLDAAVQVLKGAPRGMVTIGVAKPAAGMESEETQVVSATPTTVQESPPPMPSTTPMLPDVDISPLAAGMMAKEAMEEAERELVEAEREMGKEMEVEVKPISVEVPAEPAIVAAKISVAHSAPPTPQPADTQPPTMPPDLVSSITVSDGPKPQAPMSKPPPPVKPGVTGTVAIEQPSAPATPPHPKRTPPKPPPKPVLRPSQSSSGTSSPRSSSPRSTSASILGPRGYTPPGTKGFSPSSSFSSGGSITVSHHRQASAEERTPDERTSKMVPMKSTPPIGRRKSSNVVLPPSLEETIVLKKTNAGLGLTVSADKANGVVIKSIIRGGCVQQDGRLSMGDYITGVNGESMRNLSNNTARGVLRRSFLQGTDITVTYIPATKAAGLLESSSGSPMGTPPLSAFRASSVVRSTDSSPSITPNSSMDITMTTPPSQTPPSEEAASGESEWGDVKTVTVNKEPGRSLGISIVGGRAGGDGEVVQGIFIKHVLESSPAWRTGQLKTGDRILEVNGCDLREATHDQAVAVIRNATNPMHFQVQSLTLGSPAAIMEDDVTNGGSVIAMATVVQAGAESDDNLDATEEGREVDGESDSESEDEFGYTWKKLSQRYSDLDGELHAIELNKGDRGLGLSLAGNKDRSKTSVFVVGVNPAGAAGKDGRILIGDEVLEINGIKVFGHSHQNASSIIGGLAPGLAKVVILRNQEFLNQLAVPPVIYPNQTSLPTILKKQEAVDEAEAPAPAVPEPEPEMPLPTPADYPNTKNITLQKGPRGLGFAIYENEDEKGLSGIFVKDVTMGGPAATEGNLKVGDQILAVNDKSVIGLSKLSAISVLKDTKGSVALTVGAAKPVASPKPQPKSLFPTLDAGGGFEGGVSITASAQSDVFAGAPIKSQIGHSNFFPALDIDEESSTFLATSSISYQAVGDTETIFPPLDDLEVTRFSSSNSSFDSTNNLDTTSPAEQRSDSHPPSDPLTCPVVKGHKTLIVVDRGYDKGLGISLVGGADTQQTTIMIQSIKPDGAVAKDGRLQAGDQILEVDGLDFETITHEAALNVLRQTASKVRMLVLREDPPPSTPTAAPSQGEEEEVEEDAEAFTVIIHQPAGQSLGLSIAGKGGALYVSDIAQGSVADSNGQLMRGDQIIAVNNLAVKNIPQEALATLRQNEEGDVFLKISRSGGGSRLSMSSFETVVTAQPITIEQSPSPGGAEMRREEFSQSHESFGSSTEIFSEEEEETSSSSGVKTVTLERGPDGLGFSIVGGYGSPHGNLPIYIKTVFNRGAAAVAKQLKRGDQILAVNGESLEGATHQTAVNLLKKARGQVILTVVTN</sequence>
<dbReference type="SMART" id="SM00228">
    <property type="entry name" value="PDZ"/>
    <property type="match status" value="12"/>
</dbReference>
<proteinExistence type="predicted"/>
<dbReference type="PANTHER" id="PTHR19964">
    <property type="entry name" value="MULTIPLE PDZ DOMAIN PROTEIN"/>
    <property type="match status" value="1"/>
</dbReference>
<dbReference type="InParanoid" id="A0A7M7PLT8"/>
<evidence type="ECO:0000313" key="8">
    <source>
        <dbReference type="EnsemblMetazoa" id="XP_030852156"/>
    </source>
</evidence>
<feature type="domain" description="PDZ" evidence="7">
    <location>
        <begin position="2016"/>
        <end position="2096"/>
    </location>
</feature>
<organism evidence="8 9">
    <name type="scientific">Strongylocentrotus purpuratus</name>
    <name type="common">Purple sea urchin</name>
    <dbReference type="NCBI Taxonomy" id="7668"/>
    <lineage>
        <taxon>Eukaryota</taxon>
        <taxon>Metazoa</taxon>
        <taxon>Echinodermata</taxon>
        <taxon>Eleutherozoa</taxon>
        <taxon>Echinozoa</taxon>
        <taxon>Echinoidea</taxon>
        <taxon>Euechinoidea</taxon>
        <taxon>Echinacea</taxon>
        <taxon>Camarodonta</taxon>
        <taxon>Echinidea</taxon>
        <taxon>Strongylocentrotidae</taxon>
        <taxon>Strongylocentrotus</taxon>
    </lineage>
</organism>
<feature type="compositionally biased region" description="Acidic residues" evidence="6">
    <location>
        <begin position="1513"/>
        <end position="1522"/>
    </location>
</feature>
<feature type="compositionally biased region" description="Acidic residues" evidence="6">
    <location>
        <begin position="137"/>
        <end position="147"/>
    </location>
</feature>
<dbReference type="InterPro" id="IPR036892">
    <property type="entry name" value="L27_dom_sf"/>
</dbReference>
<dbReference type="CDD" id="cd06672">
    <property type="entry name" value="PDZ8_MUPP1-PDZ7_PATJ-PDZ2_INAD-like"/>
    <property type="match status" value="1"/>
</dbReference>
<feature type="region of interest" description="Disordered" evidence="6">
    <location>
        <begin position="1864"/>
        <end position="1896"/>
    </location>
</feature>
<dbReference type="Pfam" id="PF00595">
    <property type="entry name" value="PDZ"/>
    <property type="match status" value="12"/>
</dbReference>
<dbReference type="CDD" id="cd06673">
    <property type="entry name" value="PDZ10_MUPP1-PDZ8_PATJ-like"/>
    <property type="match status" value="1"/>
</dbReference>
<protein>
    <recommendedName>
        <fullName evidence="7">PDZ domain-containing protein</fullName>
    </recommendedName>
</protein>
<feature type="domain" description="PDZ" evidence="7">
    <location>
        <begin position="1543"/>
        <end position="1611"/>
    </location>
</feature>
<feature type="coiled-coil region" evidence="5">
    <location>
        <begin position="997"/>
        <end position="1024"/>
    </location>
</feature>
<feature type="region of interest" description="Disordered" evidence="6">
    <location>
        <begin position="1337"/>
        <end position="1376"/>
    </location>
</feature>
<feature type="region of interest" description="Disordered" evidence="6">
    <location>
        <begin position="2117"/>
        <end position="2164"/>
    </location>
</feature>
<dbReference type="FunFam" id="2.30.42.10:FF:000070">
    <property type="entry name" value="Multiple PDZ domain protein"/>
    <property type="match status" value="1"/>
</dbReference>
<feature type="domain" description="PDZ" evidence="7">
    <location>
        <begin position="2162"/>
        <end position="2246"/>
    </location>
</feature>
<comment type="subcellular location">
    <subcellularLocation>
        <location evidence="1">Membrane</location>
    </subcellularLocation>
</comment>
<dbReference type="SUPFAM" id="SSF50156">
    <property type="entry name" value="PDZ domain-like"/>
    <property type="match status" value="12"/>
</dbReference>
<evidence type="ECO:0000256" key="1">
    <source>
        <dbReference type="ARBA" id="ARBA00004370"/>
    </source>
</evidence>
<evidence type="ECO:0000256" key="3">
    <source>
        <dbReference type="ARBA" id="ARBA00022737"/>
    </source>
</evidence>
<dbReference type="CDD" id="cd06668">
    <property type="entry name" value="PDZ4_MUPP1-like"/>
    <property type="match status" value="1"/>
</dbReference>
<dbReference type="CDD" id="cd06669">
    <property type="entry name" value="PDZ5_MUPP1-like"/>
    <property type="match status" value="1"/>
</dbReference>
<dbReference type="CDD" id="cd06670">
    <property type="entry name" value="PDZ6_MUPP1-like"/>
    <property type="match status" value="1"/>
</dbReference>
<feature type="domain" description="PDZ" evidence="7">
    <location>
        <begin position="355"/>
        <end position="435"/>
    </location>
</feature>
<evidence type="ECO:0000259" key="7">
    <source>
        <dbReference type="PROSITE" id="PS50106"/>
    </source>
</evidence>
<feature type="domain" description="PDZ" evidence="7">
    <location>
        <begin position="503"/>
        <end position="591"/>
    </location>
</feature>
<keyword evidence="4" id="KW-0472">Membrane</keyword>
<keyword evidence="2" id="KW-0597">Phosphoprotein</keyword>
<dbReference type="CDD" id="cd06676">
    <property type="entry name" value="PDZ13_MUPP1-like"/>
    <property type="match status" value="1"/>
</dbReference>
<evidence type="ECO:0000313" key="9">
    <source>
        <dbReference type="Proteomes" id="UP000007110"/>
    </source>
</evidence>
<feature type="domain" description="PDZ" evidence="7">
    <location>
        <begin position="1686"/>
        <end position="1770"/>
    </location>
</feature>
<feature type="region of interest" description="Disordered" evidence="6">
    <location>
        <begin position="129"/>
        <end position="158"/>
    </location>
</feature>
<dbReference type="Gene3D" id="1.10.287.650">
    <property type="entry name" value="L27 domain"/>
    <property type="match status" value="1"/>
</dbReference>